<keyword evidence="1" id="KW-0732">Signal</keyword>
<dbReference type="AlphaFoldDB" id="A0A0D6EIH9"/>
<dbReference type="OrthoDB" id="7694678at2759"/>
<proteinExistence type="predicted"/>
<dbReference type="GO" id="GO:0016020">
    <property type="term" value="C:membrane"/>
    <property type="evidence" value="ECO:0007669"/>
    <property type="project" value="InterPro"/>
</dbReference>
<evidence type="ECO:0000313" key="3">
    <source>
        <dbReference type="Proteomes" id="UP000243876"/>
    </source>
</evidence>
<dbReference type="Proteomes" id="UP000243876">
    <property type="component" value="Unassembled WGS sequence"/>
</dbReference>
<gene>
    <name evidence="2" type="primary">SPOSA6832_00924</name>
</gene>
<keyword evidence="3" id="KW-1185">Reference proteome</keyword>
<dbReference type="InterPro" id="IPR001193">
    <property type="entry name" value="MBTPS2"/>
</dbReference>
<dbReference type="GO" id="GO:0005737">
    <property type="term" value="C:cytoplasm"/>
    <property type="evidence" value="ECO:0007669"/>
    <property type="project" value="TreeGrafter"/>
</dbReference>
<accession>A0A0D6EIH9</accession>
<dbReference type="GO" id="GO:1905897">
    <property type="term" value="P:regulation of response to endoplasmic reticulum stress"/>
    <property type="evidence" value="ECO:0007669"/>
    <property type="project" value="TreeGrafter"/>
</dbReference>
<sequence>MFASTVMWLPFLVFWAVVQILKPLLHCQNGPVAIRISGLSLHLSTTSLNSLPPFLLRGVPQITRERKGGTVRRLSWIWDAGAVAAVGGMAVAQGVLLWAAVKGGTALWASLATSEATSYAMNLAKRAEIPLDSTSFSTGSAPPSDGLLLRPLLLRLFQYHLVDFMMHIPGITTPLSTLPMLLLALEHIPLLSTGIHLYLFLPTLYVSLPASTPATSQSPFTDLRVASAGVWHNLGMAGAVWMLSDEGGGVSRWMLEKGAMDGVDSGVTVVEVDEHSPLHSHLPPNSLITHLNDLELDSSDSPLALWRSYLSRPSPSTSVEDYTNLGWCLPSSSFSASPDLPNSNCCASTPVNSASHSLCFEAASPSSSEPFFACLDPVPFFPPSETIPRRCLDQSSCLNAGDETVCARPASKEQVLRIGVAADDTDGDGRRTVIWQGDSQDVLRQGQLGSFVLKSNTC</sequence>
<reference evidence="3" key="1">
    <citation type="submission" date="2015-02" db="EMBL/GenBank/DDBJ databases">
        <authorList>
            <person name="Gon?alves P."/>
        </authorList>
    </citation>
    <scope>NUCLEOTIDE SEQUENCE [LARGE SCALE GENOMIC DNA]</scope>
</reference>
<organism evidence="2 3">
    <name type="scientific">Sporidiobolus salmonicolor</name>
    <name type="common">Yeast-like fungus</name>
    <name type="synonym">Sporobolomyces salmonicolor</name>
    <dbReference type="NCBI Taxonomy" id="5005"/>
    <lineage>
        <taxon>Eukaryota</taxon>
        <taxon>Fungi</taxon>
        <taxon>Dikarya</taxon>
        <taxon>Basidiomycota</taxon>
        <taxon>Pucciniomycotina</taxon>
        <taxon>Microbotryomycetes</taxon>
        <taxon>Sporidiobolales</taxon>
        <taxon>Sporidiobolaceae</taxon>
        <taxon>Sporobolomyces</taxon>
    </lineage>
</organism>
<name>A0A0D6EIH9_SPOSA</name>
<evidence type="ECO:0000313" key="2">
    <source>
        <dbReference type="EMBL" id="CEQ39390.1"/>
    </source>
</evidence>
<feature type="chain" id="PRO_5002303271" evidence="1">
    <location>
        <begin position="28"/>
        <end position="458"/>
    </location>
</feature>
<dbReference type="PANTHER" id="PTHR13325:SF3">
    <property type="entry name" value="MEMBRANE-BOUND TRANSCRIPTION FACTOR SITE-2 PROTEASE"/>
    <property type="match status" value="1"/>
</dbReference>
<dbReference type="PANTHER" id="PTHR13325">
    <property type="entry name" value="PROTEASE M50 MEMBRANE-BOUND TRANSCRIPTION FACTOR SITE 2 PROTEASE"/>
    <property type="match status" value="1"/>
</dbReference>
<dbReference type="EMBL" id="CENE01000003">
    <property type="protein sequence ID" value="CEQ39390.1"/>
    <property type="molecule type" value="Genomic_DNA"/>
</dbReference>
<protein>
    <submittedName>
        <fullName evidence="2">SPOSA6832_00924-mRNA-1:cds</fullName>
    </submittedName>
</protein>
<feature type="signal peptide" evidence="1">
    <location>
        <begin position="1"/>
        <end position="27"/>
    </location>
</feature>
<evidence type="ECO:0000256" key="1">
    <source>
        <dbReference type="SAM" id="SignalP"/>
    </source>
</evidence>
<dbReference type="GO" id="GO:0004222">
    <property type="term" value="F:metalloendopeptidase activity"/>
    <property type="evidence" value="ECO:0007669"/>
    <property type="project" value="InterPro"/>
</dbReference>
<dbReference type="GO" id="GO:0031293">
    <property type="term" value="P:membrane protein intracellular domain proteolysis"/>
    <property type="evidence" value="ECO:0007669"/>
    <property type="project" value="TreeGrafter"/>
</dbReference>